<protein>
    <submittedName>
        <fullName evidence="1">Uncharacterized protein</fullName>
    </submittedName>
</protein>
<dbReference type="RefSeq" id="WP_209676131.1">
    <property type="nucleotide sequence ID" value="NZ_JAGIOI010000001.1"/>
</dbReference>
<evidence type="ECO:0000313" key="1">
    <source>
        <dbReference type="EMBL" id="MBP2411236.1"/>
    </source>
</evidence>
<evidence type="ECO:0000313" key="2">
    <source>
        <dbReference type="Proteomes" id="UP000711614"/>
    </source>
</evidence>
<name>A0ABS4YR20_9MICC</name>
<organism evidence="1 2">
    <name type="scientific">Arthrobacter stackebrandtii</name>
    <dbReference type="NCBI Taxonomy" id="272161"/>
    <lineage>
        <taxon>Bacteria</taxon>
        <taxon>Bacillati</taxon>
        <taxon>Actinomycetota</taxon>
        <taxon>Actinomycetes</taxon>
        <taxon>Micrococcales</taxon>
        <taxon>Micrococcaceae</taxon>
        <taxon>Arthrobacter</taxon>
    </lineage>
</organism>
<sequence length="154" mass="15212">MTEYVPAPAAVQKAVDCAASLDGLPEFAPNATPSPLAGSVPEGFVPVKAVVCTAGDRGANGMPSILQEELSGNFAPLLAALSAPSLRGDGGTACPAIGFSIPGLWLVNAAGEAVHIIWPTDACGMPLETPSVSQAISGLAVEDAHVAAGPGQGK</sequence>
<proteinExistence type="predicted"/>
<accession>A0ABS4YR20</accession>
<keyword evidence="2" id="KW-1185">Reference proteome</keyword>
<reference evidence="1 2" key="1">
    <citation type="submission" date="2021-03" db="EMBL/GenBank/DDBJ databases">
        <title>Sequencing the genomes of 1000 actinobacteria strains.</title>
        <authorList>
            <person name="Klenk H.-P."/>
        </authorList>
    </citation>
    <scope>NUCLEOTIDE SEQUENCE [LARGE SCALE GENOMIC DNA]</scope>
    <source>
        <strain evidence="1 2">DSM 16005</strain>
    </source>
</reference>
<dbReference type="Proteomes" id="UP000711614">
    <property type="component" value="Unassembled WGS sequence"/>
</dbReference>
<comment type="caution">
    <text evidence="1">The sequence shown here is derived from an EMBL/GenBank/DDBJ whole genome shotgun (WGS) entry which is preliminary data.</text>
</comment>
<gene>
    <name evidence="1" type="ORF">JOF48_000035</name>
</gene>
<dbReference type="EMBL" id="JAGIOI010000001">
    <property type="protein sequence ID" value="MBP2411236.1"/>
    <property type="molecule type" value="Genomic_DNA"/>
</dbReference>